<gene>
    <name evidence="3" type="ORF">Q9L42_021290</name>
</gene>
<evidence type="ECO:0000313" key="3">
    <source>
        <dbReference type="EMBL" id="XBS22843.1"/>
    </source>
</evidence>
<dbReference type="InterPro" id="IPR043129">
    <property type="entry name" value="ATPase_NBD"/>
</dbReference>
<keyword evidence="4" id="KW-1185">Reference proteome</keyword>
<dbReference type="SUPFAM" id="SSF53067">
    <property type="entry name" value="Actin-like ATPase domain"/>
    <property type="match status" value="2"/>
</dbReference>
<dbReference type="KEGG" id="mech:Q9L42_021290"/>
<dbReference type="Proteomes" id="UP001225378">
    <property type="component" value="Plasmid unnamed2"/>
</dbReference>
<evidence type="ECO:0000259" key="1">
    <source>
        <dbReference type="Pfam" id="PF17989"/>
    </source>
</evidence>
<dbReference type="InterPro" id="IPR040607">
    <property type="entry name" value="ALP_N"/>
</dbReference>
<name>A0AAU7P0R3_9GAMM</name>
<dbReference type="InterPro" id="IPR049067">
    <property type="entry name" value="MreB-like_C"/>
</dbReference>
<dbReference type="RefSeq" id="WP_305910446.1">
    <property type="nucleotide sequence ID" value="NZ_CP157744.1"/>
</dbReference>
<dbReference type="Pfam" id="PF21522">
    <property type="entry name" value="MreB-like_C"/>
    <property type="match status" value="1"/>
</dbReference>
<dbReference type="EMBL" id="CP157744">
    <property type="protein sequence ID" value="XBS22843.1"/>
    <property type="molecule type" value="Genomic_DNA"/>
</dbReference>
<dbReference type="AlphaFoldDB" id="A0AAU7P0R3"/>
<evidence type="ECO:0000313" key="4">
    <source>
        <dbReference type="Proteomes" id="UP001225378"/>
    </source>
</evidence>
<protein>
    <submittedName>
        <fullName evidence="3">ParM/StbA family protein</fullName>
    </submittedName>
</protein>
<organism evidence="3 4">
    <name type="scientific">Methylomarinum roseum</name>
    <dbReference type="NCBI Taxonomy" id="3067653"/>
    <lineage>
        <taxon>Bacteria</taxon>
        <taxon>Pseudomonadati</taxon>
        <taxon>Pseudomonadota</taxon>
        <taxon>Gammaproteobacteria</taxon>
        <taxon>Methylococcales</taxon>
        <taxon>Methylococcaceae</taxon>
        <taxon>Methylomarinum</taxon>
    </lineage>
</organism>
<feature type="domain" description="Actin-like protein N-terminal" evidence="1">
    <location>
        <begin position="30"/>
        <end position="172"/>
    </location>
</feature>
<proteinExistence type="predicted"/>
<sequence length="344" mass="37673">MTDLTEVTEAGTQAIMKNNKLEFTVPMEIAIDVGSGFTKYTNGVSENNLPSLVCPFTSDGDFGVLSDEVVTFGGQSYLTGISAFNFGGKANERFSTLTEDWAGSEGWMALIYRVIGNLGITTGKIKLATGIPQSYFTRDRDRVLKVLNRSHEFVFQGIEHSVEIEAVLIPQAAATLFYAAANDESVLDDYVGCIDVGTYTTGFSVINGMRFVPRLGGGLSVGMSELHGKLREELKHKGFVTDDSRYEQICTQKRYRHQGQVHDITGMVNDLAMSVAGKVIDEINREDGNKESWNGAGEMRVFITGGGANHFAPAIKSSIHHLEVMDDSFYAVAKGMLIYLKNKE</sequence>
<dbReference type="Pfam" id="PF17989">
    <property type="entry name" value="ALP_N"/>
    <property type="match status" value="1"/>
</dbReference>
<dbReference type="Gene3D" id="3.30.420.40">
    <property type="match status" value="2"/>
</dbReference>
<accession>A0AAU7P0R3</accession>
<keyword evidence="3" id="KW-0614">Plasmid</keyword>
<geneLocation type="plasmid" evidence="3 4">
    <name>unnamed2</name>
</geneLocation>
<evidence type="ECO:0000259" key="2">
    <source>
        <dbReference type="Pfam" id="PF21522"/>
    </source>
</evidence>
<reference evidence="3 4" key="1">
    <citation type="journal article" date="2024" name="Microbiology">
        <title>Methylomarinum rosea sp. nov., a novel halophilic methanotrophic bacterium from the hypersaline Lake Elton.</title>
        <authorList>
            <person name="Suleimanov R.Z."/>
            <person name="Oshkin I.Y."/>
            <person name="Danilova O.V."/>
            <person name="Suzina N.E."/>
            <person name="Dedysh S.N."/>
        </authorList>
    </citation>
    <scope>NUCLEOTIDE SEQUENCE [LARGE SCALE GENOMIC DNA]</scope>
    <source>
        <strain evidence="3 4">Ch1-1</strain>
        <plasmid evidence="4">unnamed2</plasmid>
    </source>
</reference>
<feature type="domain" description="Actin homologue MreB-like C-terminal" evidence="2">
    <location>
        <begin position="194"/>
        <end position="316"/>
    </location>
</feature>